<comment type="caution">
    <text evidence="3">The sequence shown here is derived from an EMBL/GenBank/DDBJ whole genome shotgun (WGS) entry which is preliminary data.</text>
</comment>
<organism evidence="3 4">
    <name type="scientific">Sphingomonas spermidinifaciens</name>
    <dbReference type="NCBI Taxonomy" id="1141889"/>
    <lineage>
        <taxon>Bacteria</taxon>
        <taxon>Pseudomonadati</taxon>
        <taxon>Pseudomonadota</taxon>
        <taxon>Alphaproteobacteria</taxon>
        <taxon>Sphingomonadales</taxon>
        <taxon>Sphingomonadaceae</taxon>
        <taxon>Sphingomonas</taxon>
    </lineage>
</organism>
<dbReference type="Proteomes" id="UP000218366">
    <property type="component" value="Unassembled WGS sequence"/>
</dbReference>
<keyword evidence="1" id="KW-0732">Signal</keyword>
<protein>
    <submittedName>
        <fullName evidence="3">DUF305 domain-containing protein</fullName>
    </submittedName>
</protein>
<evidence type="ECO:0000256" key="1">
    <source>
        <dbReference type="SAM" id="SignalP"/>
    </source>
</evidence>
<dbReference type="EMBL" id="NWMW01000001">
    <property type="protein sequence ID" value="PCD03789.1"/>
    <property type="molecule type" value="Genomic_DNA"/>
</dbReference>
<dbReference type="Gene3D" id="1.20.1260.10">
    <property type="match status" value="1"/>
</dbReference>
<reference evidence="3 4" key="1">
    <citation type="submission" date="2017-09" db="EMBL/GenBank/DDBJ databases">
        <title>Sphingomonas spermidinifaciens 9NM-10, whole genome shotgun sequence.</title>
        <authorList>
            <person name="Feng G."/>
            <person name="Zhu H."/>
        </authorList>
    </citation>
    <scope>NUCLEOTIDE SEQUENCE [LARGE SCALE GENOMIC DNA]</scope>
    <source>
        <strain evidence="3 4">9NM-10</strain>
    </source>
</reference>
<name>A0A2A4B7N6_9SPHN</name>
<dbReference type="AlphaFoldDB" id="A0A2A4B7N6"/>
<dbReference type="RefSeq" id="WP_096342193.1">
    <property type="nucleotide sequence ID" value="NZ_NWMW01000001.1"/>
</dbReference>
<feature type="domain" description="DUF305" evidence="2">
    <location>
        <begin position="31"/>
        <end position="123"/>
    </location>
</feature>
<feature type="chain" id="PRO_5012720301" evidence="1">
    <location>
        <begin position="21"/>
        <end position="131"/>
    </location>
</feature>
<sequence length="131" mass="14145">MKTITTIGILAAALAATPLAAQQSGMAGMDHSQMQGMDHSRMMQPTAANPYGPAEMKMHEKMMAAKGADAGETWLRKMIEHHRGAVEMSQAALRSTQNADVRREAQKAIASQTREIATLNAVLRKMGKSPQ</sequence>
<dbReference type="InterPro" id="IPR005183">
    <property type="entry name" value="DUF305_CopM-like"/>
</dbReference>
<accession>A0A2A4B7N6</accession>
<evidence type="ECO:0000313" key="3">
    <source>
        <dbReference type="EMBL" id="PCD03789.1"/>
    </source>
</evidence>
<dbReference type="Pfam" id="PF03713">
    <property type="entry name" value="DUF305"/>
    <property type="match status" value="1"/>
</dbReference>
<evidence type="ECO:0000259" key="2">
    <source>
        <dbReference type="Pfam" id="PF03713"/>
    </source>
</evidence>
<evidence type="ECO:0000313" key="4">
    <source>
        <dbReference type="Proteomes" id="UP000218366"/>
    </source>
</evidence>
<proteinExistence type="predicted"/>
<gene>
    <name evidence="3" type="ORF">COC42_05455</name>
</gene>
<keyword evidence="4" id="KW-1185">Reference proteome</keyword>
<dbReference type="OrthoDB" id="517560at2"/>
<feature type="signal peptide" evidence="1">
    <location>
        <begin position="1"/>
        <end position="20"/>
    </location>
</feature>
<dbReference type="InterPro" id="IPR012347">
    <property type="entry name" value="Ferritin-like"/>
</dbReference>